<feature type="region of interest" description="Disordered" evidence="1">
    <location>
        <begin position="49"/>
        <end position="185"/>
    </location>
</feature>
<sequence>MVVELLPIDARNASWCKSGRSPDPAHHPNIPYDHGANIQIEVTEALEFLPKESPLRAEEDVSDSEGSDGSDDDDDDDANSEANGNGGLGRRGDTEAGVGHRGNGPGADDNNDHDATVDGDGGGDGDGDDENDVDADGEEAERPMANTEATANRDGVEEDSLFLESGRSSAERGETAATQRDESDRELFSGGLELLRNELEKKYNLANIAQVSYAIAVDVHCVEGASTHGGNNSGLQQHQEALCLLADRARVVEAYGNAREFTFYPLPFHQRYGNVTSRRPPEFLNDTYTIMRDNMSFRNDGHDDVLSFPYWQGYSNIKKSIRNRPEDLLATKGIATAALTLSPAEASRSPAHIRARQEKLQLGQELSAFG</sequence>
<dbReference type="Proteomes" id="UP000031192">
    <property type="component" value="Unassembled WGS sequence"/>
</dbReference>
<feature type="compositionally biased region" description="Acidic residues" evidence="1">
    <location>
        <begin position="60"/>
        <end position="79"/>
    </location>
</feature>
<dbReference type="EMBL" id="AZNH01000124">
    <property type="protein sequence ID" value="KID81726.1"/>
    <property type="molecule type" value="Genomic_DNA"/>
</dbReference>
<keyword evidence="3" id="KW-1185">Reference proteome</keyword>
<dbReference type="HOGENOM" id="CLU_748186_0_0_1"/>
<evidence type="ECO:0000313" key="2">
    <source>
        <dbReference type="EMBL" id="KID81726.1"/>
    </source>
</evidence>
<accession>A0A0B4GW52</accession>
<feature type="compositionally biased region" description="Acidic residues" evidence="1">
    <location>
        <begin position="121"/>
        <end position="139"/>
    </location>
</feature>
<evidence type="ECO:0000313" key="3">
    <source>
        <dbReference type="Proteomes" id="UP000031192"/>
    </source>
</evidence>
<reference evidence="2 3" key="1">
    <citation type="journal article" date="2014" name="Proc. Natl. Acad. Sci. U.S.A.">
        <title>Trajectory and genomic determinants of fungal-pathogen speciation and host adaptation.</title>
        <authorList>
            <person name="Hu X."/>
            <person name="Xiao G."/>
            <person name="Zheng P."/>
            <person name="Shang Y."/>
            <person name="Su Y."/>
            <person name="Zhang X."/>
            <person name="Liu X."/>
            <person name="Zhan S."/>
            <person name="St Leger R.J."/>
            <person name="Wang C."/>
        </authorList>
    </citation>
    <scope>NUCLEOTIDE SEQUENCE [LARGE SCALE GENOMIC DNA]</scope>
    <source>
        <strain evidence="2 3">ARSEF 977</strain>
    </source>
</reference>
<dbReference type="AlphaFoldDB" id="A0A0B4GW52"/>
<comment type="caution">
    <text evidence="2">The sequence shown here is derived from an EMBL/GenBank/DDBJ whole genome shotgun (WGS) entry which is preliminary data.</text>
</comment>
<proteinExistence type="predicted"/>
<evidence type="ECO:0000256" key="1">
    <source>
        <dbReference type="SAM" id="MobiDB-lite"/>
    </source>
</evidence>
<protein>
    <submittedName>
        <fullName evidence="2">Uncharacterized protein</fullName>
    </submittedName>
</protein>
<name>A0A0B4GW52_METGA</name>
<feature type="compositionally biased region" description="Basic and acidic residues" evidence="1">
    <location>
        <begin position="169"/>
        <end position="185"/>
    </location>
</feature>
<organism evidence="2 3">
    <name type="scientific">Metarhizium guizhouense (strain ARSEF 977)</name>
    <dbReference type="NCBI Taxonomy" id="1276136"/>
    <lineage>
        <taxon>Eukaryota</taxon>
        <taxon>Fungi</taxon>
        <taxon>Dikarya</taxon>
        <taxon>Ascomycota</taxon>
        <taxon>Pezizomycotina</taxon>
        <taxon>Sordariomycetes</taxon>
        <taxon>Hypocreomycetidae</taxon>
        <taxon>Hypocreales</taxon>
        <taxon>Clavicipitaceae</taxon>
        <taxon>Metarhizium</taxon>
    </lineage>
</organism>
<feature type="compositionally biased region" description="Basic and acidic residues" evidence="1">
    <location>
        <begin position="49"/>
        <end position="59"/>
    </location>
</feature>
<gene>
    <name evidence="2" type="ORF">MGU_10931</name>
</gene>